<comment type="similarity">
    <text evidence="1">Belongs to the UPF0337 (CsbD) family.</text>
</comment>
<dbReference type="InterPro" id="IPR008462">
    <property type="entry name" value="CsbD"/>
</dbReference>
<sequence length="57" mass="6516">MTVAQRIRNKTQTVKGRITENLGRVTHNRRLQRQGRADRVSGNLKQAVEKAGDAFKR</sequence>
<dbReference type="Pfam" id="PF05532">
    <property type="entry name" value="CsbD"/>
    <property type="match status" value="1"/>
</dbReference>
<dbReference type="SUPFAM" id="SSF69047">
    <property type="entry name" value="Hypothetical protein YjbJ"/>
    <property type="match status" value="1"/>
</dbReference>
<dbReference type="Gene3D" id="1.10.1470.10">
    <property type="entry name" value="YjbJ"/>
    <property type="match status" value="1"/>
</dbReference>
<gene>
    <name evidence="4" type="ORF">G5C60_38960</name>
</gene>
<keyword evidence="5" id="KW-1185">Reference proteome</keyword>
<name>A0A6G4VHH5_9ACTN</name>
<comment type="caution">
    <text evidence="4">The sequence shown here is derived from an EMBL/GenBank/DDBJ whole genome shotgun (WGS) entry which is preliminary data.</text>
</comment>
<evidence type="ECO:0000259" key="3">
    <source>
        <dbReference type="Pfam" id="PF05532"/>
    </source>
</evidence>
<feature type="compositionally biased region" description="Basic and acidic residues" evidence="2">
    <location>
        <begin position="47"/>
        <end position="57"/>
    </location>
</feature>
<evidence type="ECO:0000313" key="4">
    <source>
        <dbReference type="EMBL" id="NGO13421.1"/>
    </source>
</evidence>
<dbReference type="RefSeq" id="WP_165266841.1">
    <property type="nucleotide sequence ID" value="NZ_JAAKZY010000188.1"/>
</dbReference>
<evidence type="ECO:0000256" key="1">
    <source>
        <dbReference type="ARBA" id="ARBA00009129"/>
    </source>
</evidence>
<protein>
    <submittedName>
        <fullName evidence="4">CsbD family protein</fullName>
    </submittedName>
</protein>
<reference evidence="4 5" key="1">
    <citation type="submission" date="2020-02" db="EMBL/GenBank/DDBJ databases">
        <title>Whole-genome analyses of novel actinobacteria.</title>
        <authorList>
            <person name="Sahin N."/>
            <person name="Gencbay T."/>
        </authorList>
    </citation>
    <scope>NUCLEOTIDE SEQUENCE [LARGE SCALE GENOMIC DNA]</scope>
    <source>
        <strain evidence="4 5">HC44</strain>
    </source>
</reference>
<dbReference type="EMBL" id="JAAKZY010000188">
    <property type="protein sequence ID" value="NGO13421.1"/>
    <property type="molecule type" value="Genomic_DNA"/>
</dbReference>
<feature type="region of interest" description="Disordered" evidence="2">
    <location>
        <begin position="32"/>
        <end position="57"/>
    </location>
</feature>
<evidence type="ECO:0000313" key="5">
    <source>
        <dbReference type="Proteomes" id="UP000472335"/>
    </source>
</evidence>
<accession>A0A6G4VHH5</accession>
<dbReference type="InterPro" id="IPR036629">
    <property type="entry name" value="YjbJ_sf"/>
</dbReference>
<dbReference type="AlphaFoldDB" id="A0A6G4VHH5"/>
<dbReference type="Proteomes" id="UP000472335">
    <property type="component" value="Unassembled WGS sequence"/>
</dbReference>
<organism evidence="4 5">
    <name type="scientific">Streptomyces scabichelini</name>
    <dbReference type="NCBI Taxonomy" id="2711217"/>
    <lineage>
        <taxon>Bacteria</taxon>
        <taxon>Bacillati</taxon>
        <taxon>Actinomycetota</taxon>
        <taxon>Actinomycetes</taxon>
        <taxon>Kitasatosporales</taxon>
        <taxon>Streptomycetaceae</taxon>
        <taxon>Streptomyces</taxon>
    </lineage>
</organism>
<evidence type="ECO:0000256" key="2">
    <source>
        <dbReference type="SAM" id="MobiDB-lite"/>
    </source>
</evidence>
<proteinExistence type="inferred from homology"/>
<feature type="domain" description="CsbD-like" evidence="3">
    <location>
        <begin position="6"/>
        <end position="57"/>
    </location>
</feature>